<name>A0A6V8PIS0_9ACTN</name>
<evidence type="ECO:0000256" key="13">
    <source>
        <dbReference type="PIRSR" id="PIRSR600183-50"/>
    </source>
</evidence>
<evidence type="ECO:0000313" key="17">
    <source>
        <dbReference type="Proteomes" id="UP000568877"/>
    </source>
</evidence>
<evidence type="ECO:0000256" key="7">
    <source>
        <dbReference type="ARBA" id="ARBA00050464"/>
    </source>
</evidence>
<dbReference type="GO" id="GO:0009089">
    <property type="term" value="P:lysine biosynthetic process via diaminopimelate"/>
    <property type="evidence" value="ECO:0007669"/>
    <property type="project" value="UniProtKB-UniRule"/>
</dbReference>
<dbReference type="UniPathway" id="UPA00034">
    <property type="reaction ID" value="UER00027"/>
</dbReference>
<feature type="binding site" evidence="12">
    <location>
        <position position="363"/>
    </location>
    <ligand>
        <name>substrate</name>
    </ligand>
</feature>
<feature type="binding site" evidence="12">
    <location>
        <position position="391"/>
    </location>
    <ligand>
        <name>substrate</name>
    </ligand>
</feature>
<feature type="domain" description="Orn/DAP/Arg decarboxylase 2 N-terminal" evidence="15">
    <location>
        <begin position="40"/>
        <end position="297"/>
    </location>
</feature>
<evidence type="ECO:0000256" key="5">
    <source>
        <dbReference type="ARBA" id="ARBA00023154"/>
    </source>
</evidence>
<organism evidence="16 17">
    <name type="scientific">Candidatus Hakubella thermalkaliphila</name>
    <dbReference type="NCBI Taxonomy" id="2754717"/>
    <lineage>
        <taxon>Bacteria</taxon>
        <taxon>Bacillati</taxon>
        <taxon>Actinomycetota</taxon>
        <taxon>Actinomycetota incertae sedis</taxon>
        <taxon>Candidatus Hakubellales</taxon>
        <taxon>Candidatus Hakubellaceae</taxon>
        <taxon>Candidatus Hakubella</taxon>
    </lineage>
</organism>
<dbReference type="Gene3D" id="3.20.20.10">
    <property type="entry name" value="Alanine racemase"/>
    <property type="match status" value="1"/>
</dbReference>
<evidence type="ECO:0000256" key="3">
    <source>
        <dbReference type="ARBA" id="ARBA00022793"/>
    </source>
</evidence>
<feature type="active site" description="Proton donor" evidence="13">
    <location>
        <position position="362"/>
    </location>
</feature>
<dbReference type="EC" id="4.1.1.20" evidence="10 12"/>
<comment type="similarity">
    <text evidence="9 12">Belongs to the Orn/Lys/Arg decarboxylase class-II family. LysA subfamily.</text>
</comment>
<dbReference type="InterPro" id="IPR000183">
    <property type="entry name" value="Orn/DAP/Arg_de-COase"/>
</dbReference>
<dbReference type="InterPro" id="IPR029066">
    <property type="entry name" value="PLP-binding_barrel"/>
</dbReference>
<evidence type="ECO:0000256" key="4">
    <source>
        <dbReference type="ARBA" id="ARBA00022898"/>
    </source>
</evidence>
<dbReference type="FunFam" id="3.20.20.10:FF:000003">
    <property type="entry name" value="Diaminopimelate decarboxylase"/>
    <property type="match status" value="1"/>
</dbReference>
<keyword evidence="4 12" id="KW-0663">Pyridoxal phosphate</keyword>
<feature type="binding site" evidence="12">
    <location>
        <position position="391"/>
    </location>
    <ligand>
        <name>pyridoxal 5'-phosphate</name>
        <dbReference type="ChEBI" id="CHEBI:597326"/>
    </ligand>
</feature>
<keyword evidence="2 12" id="KW-0028">Amino-acid biosynthesis</keyword>
<gene>
    <name evidence="12" type="primary">lysA</name>
    <name evidence="16" type="ORF">HKBW3S42_00432</name>
</gene>
<dbReference type="GO" id="GO:0030170">
    <property type="term" value="F:pyridoxal phosphate binding"/>
    <property type="evidence" value="ECO:0007669"/>
    <property type="project" value="UniProtKB-UniRule"/>
</dbReference>
<comment type="function">
    <text evidence="12">Specifically catalyzes the decarboxylation of meso-diaminopimelate (meso-DAP) to L-lysine.</text>
</comment>
<sequence>MPYPLTTAINRRGHLEVGGCDLVDLAYKYGTPLFVVDEETIRAKCQQYVQAFRHLEEDAEIIYASKAFGALAVCQIIREEGLFVDVSTGGELYVALRSGFPPHKIYFHGNNKTEEEIEFGLREEVGTFVVDGLQELDLLDRLSGRGGRRTDILLRITPGIETSTHKYIQTGQIIDNKFGFPLYMGMAMAAVKEALSKSNLRLRGFHTHIGSQLFSVDCFEKAAEIMVGFCAEVQNETGFVTEKLNLGGGLGIKYRSSDRPASIEEFVTTVVKSVRRWSDNFDLSSPGIAIEPGRSIVGNSTVTLYTVGGIKEVPEVRTFVAVDGGMSDNIRPMLYDAVYEARIANKAQHSPQQVVAIVGKHCECGDILIKEVALPPVQVGDIIVIPATGAYGYAMASNYNLQPRPAVVLVNRGQDFVIIERESYQDLLRLHKPLRQ</sequence>
<comment type="caution">
    <text evidence="16">The sequence shown here is derived from an EMBL/GenBank/DDBJ whole genome shotgun (WGS) entry which is preliminary data.</text>
</comment>
<feature type="binding site" evidence="12">
    <location>
        <position position="294"/>
    </location>
    <ligand>
        <name>substrate</name>
    </ligand>
</feature>
<dbReference type="GO" id="GO:0008836">
    <property type="term" value="F:diaminopimelate decarboxylase activity"/>
    <property type="evidence" value="ECO:0007669"/>
    <property type="project" value="UniProtKB-UniRule"/>
</dbReference>
<dbReference type="PANTHER" id="PTHR43727">
    <property type="entry name" value="DIAMINOPIMELATE DECARBOXYLASE"/>
    <property type="match status" value="1"/>
</dbReference>
<evidence type="ECO:0000256" key="14">
    <source>
        <dbReference type="RuleBase" id="RU003738"/>
    </source>
</evidence>
<feature type="modified residue" description="N6-(pyridoxal phosphate)lysine" evidence="12 13">
    <location>
        <position position="66"/>
    </location>
</feature>
<dbReference type="PRINTS" id="PR01181">
    <property type="entry name" value="DAPDCRBXLASE"/>
</dbReference>
<reference evidence="16 17" key="1">
    <citation type="journal article" date="2020" name="Front. Microbiol.">
        <title>Single-cell genomics of novel Actinobacteria with the Wood-Ljungdahl pathway discovered in a serpentinizing system.</title>
        <authorList>
            <person name="Merino N."/>
            <person name="Kawai M."/>
            <person name="Boyd E.S."/>
            <person name="Colman D.R."/>
            <person name="McGlynn S.E."/>
            <person name="Nealson K.H."/>
            <person name="Kurokawa K."/>
            <person name="Hongoh Y."/>
        </authorList>
    </citation>
    <scope>NUCLEOTIDE SEQUENCE [LARGE SCALE GENOMIC DNA]</scope>
    <source>
        <strain evidence="16 17">S42</strain>
    </source>
</reference>
<dbReference type="InterPro" id="IPR009006">
    <property type="entry name" value="Ala_racemase/Decarboxylase_C"/>
</dbReference>
<dbReference type="EMBL" id="BLSA01000035">
    <property type="protein sequence ID" value="GFP32127.1"/>
    <property type="molecule type" value="Genomic_DNA"/>
</dbReference>
<evidence type="ECO:0000256" key="1">
    <source>
        <dbReference type="ARBA" id="ARBA00001933"/>
    </source>
</evidence>
<evidence type="ECO:0000256" key="6">
    <source>
        <dbReference type="ARBA" id="ARBA00023239"/>
    </source>
</evidence>
<evidence type="ECO:0000256" key="8">
    <source>
        <dbReference type="ARBA" id="ARBA00060643"/>
    </source>
</evidence>
<dbReference type="InterPro" id="IPR002986">
    <property type="entry name" value="DAP_deCOOHase_LysA"/>
</dbReference>
<dbReference type="NCBIfam" id="TIGR01048">
    <property type="entry name" value="lysA"/>
    <property type="match status" value="1"/>
</dbReference>
<dbReference type="AlphaFoldDB" id="A0A6V8PIS0"/>
<dbReference type="Pfam" id="PF02784">
    <property type="entry name" value="Orn_Arg_deC_N"/>
    <property type="match status" value="1"/>
</dbReference>
<comment type="pathway">
    <text evidence="8 12 14">Amino-acid biosynthesis; L-lysine biosynthesis via DAP pathway; L-lysine from DL-2,6-diaminopimelate: step 1/1.</text>
</comment>
<evidence type="ECO:0000256" key="10">
    <source>
        <dbReference type="ARBA" id="ARBA00066427"/>
    </source>
</evidence>
<dbReference type="InterPro" id="IPR022644">
    <property type="entry name" value="De-COase2_N"/>
</dbReference>
<protein>
    <recommendedName>
        <fullName evidence="11 12">Diaminopimelate decarboxylase</fullName>
        <shortName evidence="12">DAP decarboxylase</shortName>
        <shortName evidence="12">DAPDC</shortName>
        <ecNumber evidence="10 12">4.1.1.20</ecNumber>
    </recommendedName>
</protein>
<comment type="subunit">
    <text evidence="12">Homodimer.</text>
</comment>
<proteinExistence type="inferred from homology"/>
<evidence type="ECO:0000313" key="16">
    <source>
        <dbReference type="EMBL" id="GFP32127.1"/>
    </source>
</evidence>
<dbReference type="PANTHER" id="PTHR43727:SF2">
    <property type="entry name" value="GROUP IV DECARBOXYLASE"/>
    <property type="match status" value="1"/>
</dbReference>
<feature type="binding site" evidence="12">
    <location>
        <position position="335"/>
    </location>
    <ligand>
        <name>substrate</name>
    </ligand>
</feature>
<keyword evidence="6 12" id="KW-0456">Lyase</keyword>
<feature type="binding site" evidence="12">
    <location>
        <position position="249"/>
    </location>
    <ligand>
        <name>pyridoxal 5'-phosphate</name>
        <dbReference type="ChEBI" id="CHEBI:597326"/>
    </ligand>
</feature>
<dbReference type="SUPFAM" id="SSF50621">
    <property type="entry name" value="Alanine racemase C-terminal domain-like"/>
    <property type="match status" value="1"/>
</dbReference>
<dbReference type="Proteomes" id="UP000568877">
    <property type="component" value="Unassembled WGS sequence"/>
</dbReference>
<feature type="binding site" evidence="12">
    <location>
        <position position="331"/>
    </location>
    <ligand>
        <name>substrate</name>
    </ligand>
</feature>
<dbReference type="HAMAP" id="MF_02120">
    <property type="entry name" value="LysA"/>
    <property type="match status" value="1"/>
</dbReference>
<accession>A0A6V8PIS0</accession>
<evidence type="ECO:0000256" key="2">
    <source>
        <dbReference type="ARBA" id="ARBA00022605"/>
    </source>
</evidence>
<keyword evidence="3 12" id="KW-0210">Decarboxylase</keyword>
<comment type="catalytic activity">
    <reaction evidence="7 12 14">
        <text>meso-2,6-diaminopimelate + H(+) = L-lysine + CO2</text>
        <dbReference type="Rhea" id="RHEA:15101"/>
        <dbReference type="ChEBI" id="CHEBI:15378"/>
        <dbReference type="ChEBI" id="CHEBI:16526"/>
        <dbReference type="ChEBI" id="CHEBI:32551"/>
        <dbReference type="ChEBI" id="CHEBI:57791"/>
        <dbReference type="EC" id="4.1.1.20"/>
    </reaction>
</comment>
<dbReference type="PRINTS" id="PR01179">
    <property type="entry name" value="ODADCRBXLASE"/>
</dbReference>
<evidence type="ECO:0000256" key="12">
    <source>
        <dbReference type="HAMAP-Rule" id="MF_02120"/>
    </source>
</evidence>
<feature type="binding site" evidence="12">
    <location>
        <begin position="291"/>
        <end position="294"/>
    </location>
    <ligand>
        <name>pyridoxal 5'-phosphate</name>
        <dbReference type="ChEBI" id="CHEBI:597326"/>
    </ligand>
</feature>
<comment type="cofactor">
    <cofactor evidence="1 12 13 14">
        <name>pyridoxal 5'-phosphate</name>
        <dbReference type="ChEBI" id="CHEBI:597326"/>
    </cofactor>
</comment>
<dbReference type="SUPFAM" id="SSF51419">
    <property type="entry name" value="PLP-binding barrel"/>
    <property type="match status" value="1"/>
</dbReference>
<evidence type="ECO:0000256" key="11">
    <source>
        <dbReference type="ARBA" id="ARBA00074972"/>
    </source>
</evidence>
<dbReference type="Gene3D" id="2.40.37.10">
    <property type="entry name" value="Lyase, Ornithine Decarboxylase, Chain A, domain 1"/>
    <property type="match status" value="1"/>
</dbReference>
<evidence type="ECO:0000256" key="9">
    <source>
        <dbReference type="ARBA" id="ARBA00060983"/>
    </source>
</evidence>
<keyword evidence="5 12" id="KW-0457">Lysine biosynthesis</keyword>
<dbReference type="CDD" id="cd06828">
    <property type="entry name" value="PLPDE_III_DapDC"/>
    <property type="match status" value="1"/>
</dbReference>
<dbReference type="FunFam" id="2.40.37.10:FF:000003">
    <property type="entry name" value="Diaminopimelate decarboxylase"/>
    <property type="match status" value="1"/>
</dbReference>
<evidence type="ECO:0000259" key="15">
    <source>
        <dbReference type="Pfam" id="PF02784"/>
    </source>
</evidence>